<dbReference type="Gene3D" id="3.20.20.105">
    <property type="entry name" value="Queuine tRNA-ribosyltransferase-like"/>
    <property type="match status" value="1"/>
</dbReference>
<evidence type="ECO:0000313" key="5">
    <source>
        <dbReference type="Proteomes" id="UP000050973"/>
    </source>
</evidence>
<dbReference type="AlphaFoldDB" id="A0A0R1WEW4"/>
<dbReference type="InterPro" id="IPR002616">
    <property type="entry name" value="tRNA_ribo_trans-like"/>
</dbReference>
<accession>A0A0R1WEW4</accession>
<sequence length="362" mass="39228">MESKLKFNIQAESGNARTGHLQLGSRTATTPMLVQTGMVPAILTSDELTALGTQAIKQSALEYWLGAQGQPEQLGFADIHEHLRWPGIVVGASGADQAYHWAKPRGRKKTGVSFHEPVTGQQKMYTPQLAQQWQRLLGCDLLVGFARWDDYYAPVDDLQAAAQQTAEWLGMDKQSLNTLAPVVGGGLKRVRQASVAAAQATHPCGYALLGVDGAVKLAEQRRVIGEIVAMLPTEGLRYLPACGALEQVLMAIAQGMDIVDSDCAATTALHGTAYLGTKRLHLTQEHLAGDSRTLVPGCQCPTCQAGYSRAYLHQLLQEQSPVEVRLLTVHNLFVLNQLVDRLRQAIAAGRLAELMADLAIDY</sequence>
<dbReference type="NCBIfam" id="TIGR00449">
    <property type="entry name" value="tgt_general"/>
    <property type="match status" value="1"/>
</dbReference>
<reference evidence="4 5" key="1">
    <citation type="journal article" date="2015" name="Genome Announc.">
        <title>Expanding the biotechnology potential of lactobacilli through comparative genomics of 213 strains and associated genera.</title>
        <authorList>
            <person name="Sun Z."/>
            <person name="Harris H.M."/>
            <person name="McCann A."/>
            <person name="Guo C."/>
            <person name="Argimon S."/>
            <person name="Zhang W."/>
            <person name="Yang X."/>
            <person name="Jeffery I.B."/>
            <person name="Cooney J.C."/>
            <person name="Kagawa T.F."/>
            <person name="Liu W."/>
            <person name="Song Y."/>
            <person name="Salvetti E."/>
            <person name="Wrobel A."/>
            <person name="Rasinkangas P."/>
            <person name="Parkhill J."/>
            <person name="Rea M.C."/>
            <person name="O'Sullivan O."/>
            <person name="Ritari J."/>
            <person name="Douillard F.P."/>
            <person name="Paul Ross R."/>
            <person name="Yang R."/>
            <person name="Briner A.E."/>
            <person name="Felis G.E."/>
            <person name="de Vos W.M."/>
            <person name="Barrangou R."/>
            <person name="Klaenhammer T.R."/>
            <person name="Caufield P.W."/>
            <person name="Cui Y."/>
            <person name="Zhang H."/>
            <person name="O'Toole P.W."/>
        </authorList>
    </citation>
    <scope>NUCLEOTIDE SEQUENCE [LARGE SCALE GENOMIC DNA]</scope>
    <source>
        <strain evidence="4 5">DSM 4864</strain>
    </source>
</reference>
<dbReference type="RefSeq" id="WP_056984091.1">
    <property type="nucleotide sequence ID" value="NZ_AZGE01000003.1"/>
</dbReference>
<dbReference type="SUPFAM" id="SSF51713">
    <property type="entry name" value="tRNA-guanine transglycosylase"/>
    <property type="match status" value="1"/>
</dbReference>
<name>A0A0R1WEW4_9LACO</name>
<protein>
    <submittedName>
        <fullName evidence="4">Trna-guanine transglycosylase</fullName>
    </submittedName>
</protein>
<evidence type="ECO:0000313" key="4">
    <source>
        <dbReference type="EMBL" id="KRM16478.1"/>
    </source>
</evidence>
<feature type="domain" description="tRNA-guanine(15) transglycosylase-like" evidence="3">
    <location>
        <begin position="15"/>
        <end position="358"/>
    </location>
</feature>
<dbReference type="PATRIC" id="fig|1423779.3.peg.1209"/>
<dbReference type="Proteomes" id="UP000050973">
    <property type="component" value="Unassembled WGS sequence"/>
</dbReference>
<dbReference type="PANTHER" id="PTHR46499">
    <property type="entry name" value="QUEUINE TRNA-RIBOSYLTRANSFERASE"/>
    <property type="match status" value="1"/>
</dbReference>
<keyword evidence="2" id="KW-0671">Queuosine biosynthesis</keyword>
<dbReference type="PANTHER" id="PTHR46499:SF1">
    <property type="entry name" value="QUEUINE TRNA-RIBOSYLTRANSFERASE"/>
    <property type="match status" value="1"/>
</dbReference>
<dbReference type="EMBL" id="AZGE01000003">
    <property type="protein sequence ID" value="KRM16478.1"/>
    <property type="molecule type" value="Genomic_DNA"/>
</dbReference>
<dbReference type="Pfam" id="PF01702">
    <property type="entry name" value="TGT"/>
    <property type="match status" value="1"/>
</dbReference>
<proteinExistence type="predicted"/>
<organism evidence="4 5">
    <name type="scientific">Limosilactobacillus oris DSM 4864</name>
    <dbReference type="NCBI Taxonomy" id="1423779"/>
    <lineage>
        <taxon>Bacteria</taxon>
        <taxon>Bacillati</taxon>
        <taxon>Bacillota</taxon>
        <taxon>Bacilli</taxon>
        <taxon>Lactobacillales</taxon>
        <taxon>Lactobacillaceae</taxon>
        <taxon>Limosilactobacillus</taxon>
    </lineage>
</organism>
<dbReference type="GO" id="GO:0008616">
    <property type="term" value="P:tRNA queuosine(34) biosynthetic process"/>
    <property type="evidence" value="ECO:0007669"/>
    <property type="project" value="UniProtKB-KW"/>
</dbReference>
<evidence type="ECO:0000259" key="3">
    <source>
        <dbReference type="Pfam" id="PF01702"/>
    </source>
</evidence>
<evidence type="ECO:0000256" key="1">
    <source>
        <dbReference type="ARBA" id="ARBA00022694"/>
    </source>
</evidence>
<keyword evidence="1" id="KW-0819">tRNA processing</keyword>
<dbReference type="InterPro" id="IPR036511">
    <property type="entry name" value="TGT-like_sf"/>
</dbReference>
<comment type="caution">
    <text evidence="4">The sequence shown here is derived from an EMBL/GenBank/DDBJ whole genome shotgun (WGS) entry which is preliminary data.</text>
</comment>
<evidence type="ECO:0000256" key="2">
    <source>
        <dbReference type="ARBA" id="ARBA00022785"/>
    </source>
</evidence>
<dbReference type="GO" id="GO:0005737">
    <property type="term" value="C:cytoplasm"/>
    <property type="evidence" value="ECO:0007669"/>
    <property type="project" value="TreeGrafter"/>
</dbReference>
<dbReference type="InterPro" id="IPR050076">
    <property type="entry name" value="ArchSynthase1/Queuine_TRR"/>
</dbReference>
<gene>
    <name evidence="4" type="ORF">FC49_GL001176</name>
</gene>